<organism evidence="2 3">
    <name type="scientific">Venturia nashicola</name>
    <dbReference type="NCBI Taxonomy" id="86259"/>
    <lineage>
        <taxon>Eukaryota</taxon>
        <taxon>Fungi</taxon>
        <taxon>Dikarya</taxon>
        <taxon>Ascomycota</taxon>
        <taxon>Pezizomycotina</taxon>
        <taxon>Dothideomycetes</taxon>
        <taxon>Pleosporomycetidae</taxon>
        <taxon>Venturiales</taxon>
        <taxon>Venturiaceae</taxon>
        <taxon>Venturia</taxon>
    </lineage>
</organism>
<feature type="region of interest" description="Disordered" evidence="1">
    <location>
        <begin position="46"/>
        <end position="227"/>
    </location>
</feature>
<accession>A0A4Z1PH78</accession>
<feature type="compositionally biased region" description="Acidic residues" evidence="1">
    <location>
        <begin position="85"/>
        <end position="135"/>
    </location>
</feature>
<evidence type="ECO:0000256" key="1">
    <source>
        <dbReference type="SAM" id="MobiDB-lite"/>
    </source>
</evidence>
<protein>
    <submittedName>
        <fullName evidence="2">Uncharacterized protein</fullName>
    </submittedName>
</protein>
<proteinExistence type="predicted"/>
<dbReference type="Proteomes" id="UP000298493">
    <property type="component" value="Unassembled WGS sequence"/>
</dbReference>
<name>A0A4Z1PH78_9PEZI</name>
<dbReference type="EMBL" id="SNSC02000010">
    <property type="protein sequence ID" value="TID20994.1"/>
    <property type="molecule type" value="Genomic_DNA"/>
</dbReference>
<evidence type="ECO:0000313" key="3">
    <source>
        <dbReference type="Proteomes" id="UP000298493"/>
    </source>
</evidence>
<feature type="compositionally biased region" description="Acidic residues" evidence="1">
    <location>
        <begin position="188"/>
        <end position="201"/>
    </location>
</feature>
<feature type="compositionally biased region" description="Acidic residues" evidence="1">
    <location>
        <begin position="163"/>
        <end position="181"/>
    </location>
</feature>
<evidence type="ECO:0000313" key="2">
    <source>
        <dbReference type="EMBL" id="TID20994.1"/>
    </source>
</evidence>
<reference evidence="2 3" key="1">
    <citation type="submission" date="2019-04" db="EMBL/GenBank/DDBJ databases">
        <title>High contiguity whole genome sequence and gene annotation resource for two Venturia nashicola isolates.</title>
        <authorList>
            <person name="Prokchorchik M."/>
            <person name="Won K."/>
            <person name="Lee Y."/>
            <person name="Choi E.D."/>
            <person name="Segonzac C."/>
            <person name="Sohn K.H."/>
        </authorList>
    </citation>
    <scope>NUCLEOTIDE SEQUENCE [LARGE SCALE GENOMIC DNA]</scope>
    <source>
        <strain evidence="2 3">PRI2</strain>
    </source>
</reference>
<keyword evidence="3" id="KW-1185">Reference proteome</keyword>
<dbReference type="AlphaFoldDB" id="A0A4Z1PH78"/>
<gene>
    <name evidence="2" type="ORF">E6O75_ATG05759</name>
</gene>
<comment type="caution">
    <text evidence="2">The sequence shown here is derived from an EMBL/GenBank/DDBJ whole genome shotgun (WGS) entry which is preliminary data.</text>
</comment>
<sequence>MATPPPGIPPSSSPHDLQKLERRLGGIDECELDLRAAEAARKDGADLEGGEGRFIGSEENYEGLVGVEGGDGEGGEGEEKRYEGSEGEILIEGEEGEGYEEGEVEGGCEEMEMDADVEMGEDEELTMEGNSEESDKEPSGFSGSFLFHNGSIRRLLSPISEAPEVDDNDNEDADMDDDMDDNAIASSSEEEEEDGGEDDDPSPSFGLHTAPSTRRPPSRTKGKGKTPIYFGALGRAIEPDIPSPALSEASTIILPSSDRTTRSRVLNAADSSSPTPSTGLFAQPISATLSTPTSTRTRTNFQAWRYKDVELPEELPKTMAQWSRLESKVRMVTPLPAVKGAGVVSDAFVDNVRERYGELILREQKRVIEVVKKSKIKGGWDDEWDFLTGIDKKSQQINWDGLSNLALRNIKALLEVLDYEDFADEMDEANDYANPPHSTSTEEYKLVKRRDNYWGIGWSFRGSTGKFSDLTEDESDAYHRELYPERDRANPALVLGIMGDDGRRAGEEVYEEGPVRMQLKDEIKGANSVLGRKPGLLKGGEPGTWPFWVADGDQHLRDWVLVAQGDADYGAWCSGNPSRGTNMVMIDEVLGWCLNQWNQTGLVRMKSPHSHMIDSETKVYRTVQKSNQGSVHISFSKSQIDSFESPATL</sequence>